<evidence type="ECO:0000313" key="1">
    <source>
        <dbReference type="EMBL" id="RDI25217.1"/>
    </source>
</evidence>
<dbReference type="STRING" id="433924.NS331_16635"/>
<gene>
    <name evidence="1" type="ORF">DFR41_104275</name>
</gene>
<organism evidence="1 2">
    <name type="scientific">Pseudacidovorax intermedius</name>
    <dbReference type="NCBI Taxonomy" id="433924"/>
    <lineage>
        <taxon>Bacteria</taxon>
        <taxon>Pseudomonadati</taxon>
        <taxon>Pseudomonadota</taxon>
        <taxon>Betaproteobacteria</taxon>
        <taxon>Burkholderiales</taxon>
        <taxon>Comamonadaceae</taxon>
        <taxon>Pseudacidovorax</taxon>
    </lineage>
</organism>
<proteinExistence type="predicted"/>
<accession>A0A370FFN3</accession>
<comment type="caution">
    <text evidence="1">The sequence shown here is derived from an EMBL/GenBank/DDBJ whole genome shotgun (WGS) entry which is preliminary data.</text>
</comment>
<dbReference type="Gene3D" id="3.40.50.1240">
    <property type="entry name" value="Phosphoglycerate mutase-like"/>
    <property type="match status" value="1"/>
</dbReference>
<dbReference type="InterPro" id="IPR029033">
    <property type="entry name" value="His_PPase_superfam"/>
</dbReference>
<dbReference type="CDD" id="cd07067">
    <property type="entry name" value="HP_PGM_like"/>
    <property type="match status" value="1"/>
</dbReference>
<name>A0A370FFN3_9BURK</name>
<dbReference type="SUPFAM" id="SSF53254">
    <property type="entry name" value="Phosphoglycerate mutase-like"/>
    <property type="match status" value="1"/>
</dbReference>
<dbReference type="Proteomes" id="UP000255265">
    <property type="component" value="Unassembled WGS sequence"/>
</dbReference>
<dbReference type="RefSeq" id="WP_017760638.1">
    <property type="nucleotide sequence ID" value="NZ_QQAV01000004.1"/>
</dbReference>
<protein>
    <submittedName>
        <fullName evidence="1">Phosphohistidine phosphatase SixA</fullName>
    </submittedName>
</protein>
<dbReference type="InterPro" id="IPR013078">
    <property type="entry name" value="His_Pase_superF_clade-1"/>
</dbReference>
<dbReference type="SMART" id="SM00855">
    <property type="entry name" value="PGAM"/>
    <property type="match status" value="1"/>
</dbReference>
<dbReference type="AlphaFoldDB" id="A0A370FFN3"/>
<evidence type="ECO:0000313" key="2">
    <source>
        <dbReference type="Proteomes" id="UP000255265"/>
    </source>
</evidence>
<dbReference type="OrthoDB" id="9814783at2"/>
<dbReference type="Pfam" id="PF00300">
    <property type="entry name" value="His_Phos_1"/>
    <property type="match status" value="1"/>
</dbReference>
<dbReference type="EMBL" id="QQAV01000004">
    <property type="protein sequence ID" value="RDI25217.1"/>
    <property type="molecule type" value="Genomic_DNA"/>
</dbReference>
<keyword evidence="2" id="KW-1185">Reference proteome</keyword>
<sequence>MDLILWRHAEAEDWHEGCDDLARSLTPRGEKQAKRMAAWLDRQLPEGTRILCSPARRCEQTVLALGRKYKLREEIAPHATGDELLAAAGWPHGKSVIVLVGHQPALGQAVARLLGLQQDSCAVRKGSVWWLRTRERDGEEQTVMVTVQAPELL</sequence>
<reference evidence="1 2" key="1">
    <citation type="submission" date="2018-07" db="EMBL/GenBank/DDBJ databases">
        <title>Genomic Encyclopedia of Type Strains, Phase IV (KMG-IV): sequencing the most valuable type-strain genomes for metagenomic binning, comparative biology and taxonomic classification.</title>
        <authorList>
            <person name="Goeker M."/>
        </authorList>
    </citation>
    <scope>NUCLEOTIDE SEQUENCE [LARGE SCALE GENOMIC DNA]</scope>
    <source>
        <strain evidence="1 2">DSM 21352</strain>
    </source>
</reference>